<name>A0ACC1M7M2_9FUNG</name>
<evidence type="ECO:0000313" key="1">
    <source>
        <dbReference type="EMBL" id="KAJ2899489.1"/>
    </source>
</evidence>
<keyword evidence="2" id="KW-1185">Reference proteome</keyword>
<dbReference type="Proteomes" id="UP001139981">
    <property type="component" value="Unassembled WGS sequence"/>
</dbReference>
<sequence>MTGRPLVVLDDYFVKGDPFKLLQLASKQDSNSTTTCTPDSGYFEFDSKCPYLKELLTRHSIIPEQWMQTDDVRITYSNRLHHTHLAIIALLAVKYVAGLTAGPLVYTFGTLSNICLLLVLFYHVLFFVALNFRPRLFELTVVFLSPFAWAGIWLLLIQGDSHEADVALPVEGALRVFLDRRIGPLALFLMHMFIWYSRRTVIGIAVFERKIRASTLTYWSHRVYSMLAALAVALAWKWYPCFSVCWDLYRYSATRDLVNCKLVRLWAAERCMIGWPRMLATMLVSGGTHVVWYSFISYAYHMVVWKEYLREGLAVWVVGNSAMCTKLS</sequence>
<organism evidence="1 2">
    <name type="scientific">Coemansia aciculifera</name>
    <dbReference type="NCBI Taxonomy" id="417176"/>
    <lineage>
        <taxon>Eukaryota</taxon>
        <taxon>Fungi</taxon>
        <taxon>Fungi incertae sedis</taxon>
        <taxon>Zoopagomycota</taxon>
        <taxon>Kickxellomycotina</taxon>
        <taxon>Kickxellomycetes</taxon>
        <taxon>Kickxellales</taxon>
        <taxon>Kickxellaceae</taxon>
        <taxon>Coemansia</taxon>
    </lineage>
</organism>
<proteinExistence type="predicted"/>
<evidence type="ECO:0000313" key="2">
    <source>
        <dbReference type="Proteomes" id="UP001139981"/>
    </source>
</evidence>
<protein>
    <submittedName>
        <fullName evidence="1">Uncharacterized protein</fullName>
    </submittedName>
</protein>
<comment type="caution">
    <text evidence="1">The sequence shown here is derived from an EMBL/GenBank/DDBJ whole genome shotgun (WGS) entry which is preliminary data.</text>
</comment>
<gene>
    <name evidence="1" type="ORF">IWW38_000953</name>
</gene>
<reference evidence="1" key="1">
    <citation type="submission" date="2022-07" db="EMBL/GenBank/DDBJ databases">
        <title>Phylogenomic reconstructions and comparative analyses of Kickxellomycotina fungi.</title>
        <authorList>
            <person name="Reynolds N.K."/>
            <person name="Stajich J.E."/>
            <person name="Barry K."/>
            <person name="Grigoriev I.V."/>
            <person name="Crous P."/>
            <person name="Smith M.E."/>
        </authorList>
    </citation>
    <scope>NUCLEOTIDE SEQUENCE</scope>
    <source>
        <strain evidence="1">CBS 190363</strain>
    </source>
</reference>
<dbReference type="EMBL" id="JANBVB010000025">
    <property type="protein sequence ID" value="KAJ2899489.1"/>
    <property type="molecule type" value="Genomic_DNA"/>
</dbReference>
<accession>A0ACC1M7M2</accession>